<evidence type="ECO:0000256" key="4">
    <source>
        <dbReference type="ARBA" id="ARBA00023136"/>
    </source>
</evidence>
<comment type="subcellular location">
    <subcellularLocation>
        <location evidence="1">Golgi apparatus membrane</location>
        <topology evidence="1">Peripheral membrane protein</topology>
        <orientation evidence="1">Cytoplasmic side</orientation>
    </subcellularLocation>
</comment>
<organism evidence="5 6">
    <name type="scientific">Nonomuraea pusilla</name>
    <dbReference type="NCBI Taxonomy" id="46177"/>
    <lineage>
        <taxon>Bacteria</taxon>
        <taxon>Bacillati</taxon>
        <taxon>Actinomycetota</taxon>
        <taxon>Actinomycetes</taxon>
        <taxon>Streptosporangiales</taxon>
        <taxon>Streptosporangiaceae</taxon>
        <taxon>Nonomuraea</taxon>
    </lineage>
</organism>
<reference evidence="5 6" key="1">
    <citation type="submission" date="2016-10" db="EMBL/GenBank/DDBJ databases">
        <authorList>
            <person name="de Groot N.N."/>
        </authorList>
    </citation>
    <scope>NUCLEOTIDE SEQUENCE [LARGE SCALE GENOMIC DNA]</scope>
    <source>
        <strain evidence="5 6">DSM 43357</strain>
    </source>
</reference>
<dbReference type="GO" id="GO:0070273">
    <property type="term" value="F:phosphatidylinositol-4-phosphate binding"/>
    <property type="evidence" value="ECO:0007669"/>
    <property type="project" value="InterPro"/>
</dbReference>
<dbReference type="AlphaFoldDB" id="A0A1H7FSC3"/>
<gene>
    <name evidence="5" type="ORF">SAMN05660976_00181</name>
</gene>
<dbReference type="InterPro" id="IPR008628">
    <property type="entry name" value="GPP34-like"/>
</dbReference>
<name>A0A1H7FSC3_9ACTN</name>
<dbReference type="GO" id="GO:0012505">
    <property type="term" value="C:endomembrane system"/>
    <property type="evidence" value="ECO:0007669"/>
    <property type="project" value="UniProtKB-ARBA"/>
</dbReference>
<dbReference type="RefSeq" id="WP_091097542.1">
    <property type="nucleotide sequence ID" value="NZ_FOBF01000001.1"/>
</dbReference>
<dbReference type="Pfam" id="PF05719">
    <property type="entry name" value="GPP34"/>
    <property type="match status" value="1"/>
</dbReference>
<keyword evidence="3" id="KW-0446">Lipid-binding</keyword>
<dbReference type="GO" id="GO:0005737">
    <property type="term" value="C:cytoplasm"/>
    <property type="evidence" value="ECO:0007669"/>
    <property type="project" value="UniProtKB-ARBA"/>
</dbReference>
<sequence>MSSEQLTFAEELILLAHRETDGKQLIPNNVLNVSLTAAELADLAELGRVELRGANLAVADRRPVGDPELDAVLTRMVKVGKELTPSRWLIMINPVRKYRHYLRRLAERGVFGAARSRTLGLIPVERYEYADVAPLREVRALLGRVLRGHEPDARTVTLLALAHRSGVLGHLFDLDGGKRVEELVRDDWAGQAVKTYVDKTTKKPGDLADGMTLLSSGGS</sequence>
<evidence type="ECO:0000313" key="5">
    <source>
        <dbReference type="EMBL" id="SEK28993.1"/>
    </source>
</evidence>
<keyword evidence="4" id="KW-0472">Membrane</keyword>
<evidence type="ECO:0000256" key="3">
    <source>
        <dbReference type="ARBA" id="ARBA00023121"/>
    </source>
</evidence>
<keyword evidence="2" id="KW-0333">Golgi apparatus</keyword>
<protein>
    <submittedName>
        <fullName evidence="5">Golgi phosphoprotein 3 (GPP34)</fullName>
    </submittedName>
</protein>
<keyword evidence="6" id="KW-1185">Reference proteome</keyword>
<dbReference type="STRING" id="46177.SAMN05660976_00181"/>
<dbReference type="OrthoDB" id="4962633at2"/>
<dbReference type="Gene3D" id="1.10.3630.10">
    <property type="entry name" value="yeast vps74-n-term truncation variant domain like"/>
    <property type="match status" value="1"/>
</dbReference>
<proteinExistence type="predicted"/>
<dbReference type="EMBL" id="FOBF01000001">
    <property type="protein sequence ID" value="SEK28993.1"/>
    <property type="molecule type" value="Genomic_DNA"/>
</dbReference>
<dbReference type="Proteomes" id="UP000198953">
    <property type="component" value="Unassembled WGS sequence"/>
</dbReference>
<dbReference type="InterPro" id="IPR038261">
    <property type="entry name" value="GPP34-like_sf"/>
</dbReference>
<evidence type="ECO:0000256" key="2">
    <source>
        <dbReference type="ARBA" id="ARBA00023034"/>
    </source>
</evidence>
<evidence type="ECO:0000313" key="6">
    <source>
        <dbReference type="Proteomes" id="UP000198953"/>
    </source>
</evidence>
<evidence type="ECO:0000256" key="1">
    <source>
        <dbReference type="ARBA" id="ARBA00004255"/>
    </source>
</evidence>
<accession>A0A1H7FSC3</accession>